<dbReference type="Proteomes" id="UP000503462">
    <property type="component" value="Chromosome 4"/>
</dbReference>
<sequence>MNSRTAYPPSYHHATKTVAPAAAQEQLAAFLAKTPTTAYLHPDAILSQTGIQFPAQSGPQGGLALHHLRRIEAGLRGENLIAESNEDLKALFATKETQLPAGDDAHLDALIDGRPSKRVKSAEKVEKWQDKDGAMDPDEYALQQDDVEEEMGADTLATTGEQLDSAPDVKTSGKSQADKAARKAAKKAKKKQQREAAQNAAG</sequence>
<feature type="compositionally biased region" description="Basic residues" evidence="1">
    <location>
        <begin position="182"/>
        <end position="192"/>
    </location>
</feature>
<feature type="region of interest" description="Disordered" evidence="1">
    <location>
        <begin position="121"/>
        <end position="202"/>
    </location>
</feature>
<feature type="compositionally biased region" description="Basic and acidic residues" evidence="1">
    <location>
        <begin position="121"/>
        <end position="134"/>
    </location>
</feature>
<accession>A0A6H0XZI1</accession>
<name>A0A6H0XZI1_9PEZI</name>
<evidence type="ECO:0000313" key="3">
    <source>
        <dbReference type="Proteomes" id="UP000503462"/>
    </source>
</evidence>
<protein>
    <submittedName>
        <fullName evidence="2">Uncharacterized protein</fullName>
    </submittedName>
</protein>
<gene>
    <name evidence="2" type="ORF">AMS68_005598</name>
</gene>
<reference evidence="2 3" key="1">
    <citation type="journal article" date="2016" name="Sci. Rep.">
        <title>Peltaster fructicola genome reveals evolution from an invasive phytopathogen to an ectophytic parasite.</title>
        <authorList>
            <person name="Xu C."/>
            <person name="Chen H."/>
            <person name="Gleason M.L."/>
            <person name="Xu J.R."/>
            <person name="Liu H."/>
            <person name="Zhang R."/>
            <person name="Sun G."/>
        </authorList>
    </citation>
    <scope>NUCLEOTIDE SEQUENCE [LARGE SCALE GENOMIC DNA]</scope>
    <source>
        <strain evidence="2 3">LNHT1506</strain>
    </source>
</reference>
<feature type="compositionally biased region" description="Acidic residues" evidence="1">
    <location>
        <begin position="135"/>
        <end position="152"/>
    </location>
</feature>
<proteinExistence type="predicted"/>
<keyword evidence="3" id="KW-1185">Reference proteome</keyword>
<evidence type="ECO:0000313" key="2">
    <source>
        <dbReference type="EMBL" id="QIX00081.1"/>
    </source>
</evidence>
<dbReference type="EMBL" id="CP051142">
    <property type="protein sequence ID" value="QIX00081.1"/>
    <property type="molecule type" value="Genomic_DNA"/>
</dbReference>
<dbReference type="AlphaFoldDB" id="A0A6H0XZI1"/>
<evidence type="ECO:0000256" key="1">
    <source>
        <dbReference type="SAM" id="MobiDB-lite"/>
    </source>
</evidence>
<organism evidence="2 3">
    <name type="scientific">Peltaster fructicola</name>
    <dbReference type="NCBI Taxonomy" id="286661"/>
    <lineage>
        <taxon>Eukaryota</taxon>
        <taxon>Fungi</taxon>
        <taxon>Dikarya</taxon>
        <taxon>Ascomycota</taxon>
        <taxon>Pezizomycotina</taxon>
        <taxon>Dothideomycetes</taxon>
        <taxon>Dothideomycetes incertae sedis</taxon>
        <taxon>Peltaster</taxon>
    </lineage>
</organism>
<dbReference type="OrthoDB" id="5426872at2759"/>